<dbReference type="SUPFAM" id="SSF54373">
    <property type="entry name" value="FAD-linked reductases, C-terminal domain"/>
    <property type="match status" value="1"/>
</dbReference>
<dbReference type="PANTHER" id="PTHR13847:SF289">
    <property type="entry name" value="GLYCINE OXIDASE"/>
    <property type="match status" value="1"/>
</dbReference>
<dbReference type="InterPro" id="IPR036188">
    <property type="entry name" value="FAD/NAD-bd_sf"/>
</dbReference>
<feature type="domain" description="FAD dependent oxidoreductase" evidence="2">
    <location>
        <begin position="5"/>
        <end position="323"/>
    </location>
</feature>
<dbReference type="OrthoDB" id="9794226at2"/>
<keyword evidence="4" id="KW-1185">Reference proteome</keyword>
<evidence type="ECO:0000256" key="1">
    <source>
        <dbReference type="ARBA" id="ARBA00023002"/>
    </source>
</evidence>
<dbReference type="Gene3D" id="3.50.50.60">
    <property type="entry name" value="FAD/NAD(P)-binding domain"/>
    <property type="match status" value="2"/>
</dbReference>
<evidence type="ECO:0000313" key="4">
    <source>
        <dbReference type="Proteomes" id="UP000199024"/>
    </source>
</evidence>
<dbReference type="Gene3D" id="3.30.9.10">
    <property type="entry name" value="D-Amino Acid Oxidase, subunit A, domain 2"/>
    <property type="match status" value="1"/>
</dbReference>
<dbReference type="SUPFAM" id="SSF51971">
    <property type="entry name" value="Nucleotide-binding domain"/>
    <property type="match status" value="1"/>
</dbReference>
<dbReference type="AlphaFoldDB" id="A0A1I6N077"/>
<accession>A0A1I6N077</accession>
<reference evidence="3 4" key="1">
    <citation type="submission" date="2016-10" db="EMBL/GenBank/DDBJ databases">
        <authorList>
            <person name="de Groot N.N."/>
        </authorList>
    </citation>
    <scope>NUCLEOTIDE SEQUENCE [LARGE SCALE GENOMIC DNA]</scope>
    <source>
        <strain evidence="3 4">DSM 21001</strain>
    </source>
</reference>
<proteinExistence type="predicted"/>
<gene>
    <name evidence="3" type="ORF">SAMN05421771_4163</name>
</gene>
<name>A0A1I6N077_9BACT</name>
<organism evidence="3 4">
    <name type="scientific">Granulicella pectinivorans</name>
    <dbReference type="NCBI Taxonomy" id="474950"/>
    <lineage>
        <taxon>Bacteria</taxon>
        <taxon>Pseudomonadati</taxon>
        <taxon>Acidobacteriota</taxon>
        <taxon>Terriglobia</taxon>
        <taxon>Terriglobales</taxon>
        <taxon>Acidobacteriaceae</taxon>
        <taxon>Granulicella</taxon>
    </lineage>
</organism>
<evidence type="ECO:0000259" key="2">
    <source>
        <dbReference type="Pfam" id="PF01266"/>
    </source>
</evidence>
<keyword evidence="1" id="KW-0560">Oxidoreductase</keyword>
<evidence type="ECO:0000313" key="3">
    <source>
        <dbReference type="EMBL" id="SFS21365.1"/>
    </source>
</evidence>
<dbReference type="GO" id="GO:0016491">
    <property type="term" value="F:oxidoreductase activity"/>
    <property type="evidence" value="ECO:0007669"/>
    <property type="project" value="UniProtKB-KW"/>
</dbReference>
<dbReference type="Proteomes" id="UP000199024">
    <property type="component" value="Unassembled WGS sequence"/>
</dbReference>
<dbReference type="STRING" id="474950.SAMN05421771_4163"/>
<dbReference type="InterPro" id="IPR006076">
    <property type="entry name" value="FAD-dep_OxRdtase"/>
</dbReference>
<sequence length="349" mass="37376">MLDCDVCVTGAGIIGLSIALELHRRGARVTVLERGTALREASQAAAGMLAAKDPENPVELTALSQLSIARYTEFLVEIERLGGRPVPFQTSLTLQALEGNAFLESTGFPEGFSSGKLRFQQLSEWSLDPRQLAPAIRAAVEATPIRLLEDTAVQTVGESKDGVAVQTNAGEIRADRIVHAMGAWSNAPVKPRKGQMLAVKMPHGVPIDFVVRTPEIYVVPRLHGPRAGQVVIGATVEDAGFSTTTDAASLASLRAMAAEFLPVLADEDACPVLDQWAGLRPFTPDYLPLMGWADGSRRKLIATGHYRNGMLLAPGTAKVVADLLEGKESVVDLSAFSPSRFLEEQSKID</sequence>
<dbReference type="PANTHER" id="PTHR13847">
    <property type="entry name" value="SARCOSINE DEHYDROGENASE-RELATED"/>
    <property type="match status" value="1"/>
</dbReference>
<dbReference type="EMBL" id="FOZL01000002">
    <property type="protein sequence ID" value="SFS21365.1"/>
    <property type="molecule type" value="Genomic_DNA"/>
</dbReference>
<dbReference type="RefSeq" id="WP_089843435.1">
    <property type="nucleotide sequence ID" value="NZ_FOZL01000002.1"/>
</dbReference>
<dbReference type="GO" id="GO:0005737">
    <property type="term" value="C:cytoplasm"/>
    <property type="evidence" value="ECO:0007669"/>
    <property type="project" value="TreeGrafter"/>
</dbReference>
<protein>
    <submittedName>
        <fullName evidence="3">Glycine oxidase</fullName>
    </submittedName>
</protein>
<dbReference type="Pfam" id="PF01266">
    <property type="entry name" value="DAO"/>
    <property type="match status" value="1"/>
</dbReference>